<sequence length="229" mass="25047">MSSEFKSAIEFCLKNNLRTLMDVGGGEGAFLDMAREAGFETTGVELNREAAAVAAGKGHRMFTKPLEEIGLDEIGGAVDFLSLFQVIEHVTDPVGFMKTAASLVRPDGYLCVAVPSVRRMIGLLHHDPADWPPHHMSRWRIVDLQRLGDACGLKLVASRADQLTGSAIPWAWDLRRKLRAGLGLATSLAWDPLIKLGSDAYRYFGLKYMGPCHGLSLHAVFLKPDNTDA</sequence>
<keyword evidence="2" id="KW-1185">Reference proteome</keyword>
<reference evidence="1 2" key="1">
    <citation type="submission" date="2021-06" db="EMBL/GenBank/DDBJ databases">
        <title>Complete genome of Haloferula helveola possessing various polysaccharide degrading enzymes.</title>
        <authorList>
            <person name="Takami H."/>
            <person name="Huang C."/>
            <person name="Hamasaki K."/>
        </authorList>
    </citation>
    <scope>NUCLEOTIDE SEQUENCE [LARGE SCALE GENOMIC DNA]</scope>
    <source>
        <strain evidence="1 2">CN-1</strain>
    </source>
</reference>
<dbReference type="Proteomes" id="UP001374893">
    <property type="component" value="Chromosome"/>
</dbReference>
<dbReference type="PANTHER" id="PTHR43861">
    <property type="entry name" value="TRANS-ACONITATE 2-METHYLTRANSFERASE-RELATED"/>
    <property type="match status" value="1"/>
</dbReference>
<organism evidence="1 2">
    <name type="scientific">Haloferula helveola</name>
    <dbReference type="NCBI Taxonomy" id="490095"/>
    <lineage>
        <taxon>Bacteria</taxon>
        <taxon>Pseudomonadati</taxon>
        <taxon>Verrucomicrobiota</taxon>
        <taxon>Verrucomicrobiia</taxon>
        <taxon>Verrucomicrobiales</taxon>
        <taxon>Verrucomicrobiaceae</taxon>
        <taxon>Haloferula</taxon>
    </lineage>
</organism>
<gene>
    <name evidence="1" type="ORF">HAHE_22140</name>
</gene>
<name>A0ABN6H3X8_9BACT</name>
<proteinExistence type="predicted"/>
<keyword evidence="1" id="KW-0808">Transferase</keyword>
<evidence type="ECO:0000313" key="2">
    <source>
        <dbReference type="Proteomes" id="UP001374893"/>
    </source>
</evidence>
<protein>
    <submittedName>
        <fullName evidence="1">Methyl transferase</fullName>
    </submittedName>
</protein>
<dbReference type="InterPro" id="IPR029063">
    <property type="entry name" value="SAM-dependent_MTases_sf"/>
</dbReference>
<dbReference type="Pfam" id="PF13489">
    <property type="entry name" value="Methyltransf_23"/>
    <property type="match status" value="1"/>
</dbReference>
<dbReference type="EMBL" id="AP024702">
    <property type="protein sequence ID" value="BCX48306.1"/>
    <property type="molecule type" value="Genomic_DNA"/>
</dbReference>
<evidence type="ECO:0000313" key="1">
    <source>
        <dbReference type="EMBL" id="BCX48306.1"/>
    </source>
</evidence>
<accession>A0ABN6H3X8</accession>
<dbReference type="PANTHER" id="PTHR43861:SF5">
    <property type="entry name" value="BLL5978 PROTEIN"/>
    <property type="match status" value="1"/>
</dbReference>
<dbReference type="GO" id="GO:0016740">
    <property type="term" value="F:transferase activity"/>
    <property type="evidence" value="ECO:0007669"/>
    <property type="project" value="UniProtKB-KW"/>
</dbReference>
<dbReference type="Gene3D" id="3.40.50.150">
    <property type="entry name" value="Vaccinia Virus protein VP39"/>
    <property type="match status" value="1"/>
</dbReference>
<dbReference type="SUPFAM" id="SSF53335">
    <property type="entry name" value="S-adenosyl-L-methionine-dependent methyltransferases"/>
    <property type="match status" value="1"/>
</dbReference>